<feature type="domain" description="FLZ-type" evidence="5">
    <location>
        <begin position="314"/>
        <end position="358"/>
    </location>
</feature>
<evidence type="ECO:0000259" key="5">
    <source>
        <dbReference type="PROSITE" id="PS51795"/>
    </source>
</evidence>
<evidence type="ECO:0000256" key="3">
    <source>
        <dbReference type="PROSITE-ProRule" id="PRU01131"/>
    </source>
</evidence>
<proteinExistence type="inferred from homology"/>
<dbReference type="OrthoDB" id="1902692at2759"/>
<dbReference type="PANTHER" id="PTHR46443">
    <property type="entry name" value="FCS-LIKE ZINC FINGER 8"/>
    <property type="match status" value="1"/>
</dbReference>
<gene>
    <name evidence="6" type="ORF">Taro_047270</name>
</gene>
<keyword evidence="2" id="KW-0479">Metal-binding</keyword>
<comment type="caution">
    <text evidence="6">The sequence shown here is derived from an EMBL/GenBank/DDBJ whole genome shotgun (WGS) entry which is preliminary data.</text>
</comment>
<keyword evidence="7" id="KW-1185">Reference proteome</keyword>
<sequence>MALVMAWLKSEGLLLKGEIWQLLGLHCDPESSREALPPKLSEAKAGKAMLRKRSRGVGSKQGLMPDYSSLPSPIAKYNRPTTSLFPSPRPFVGFTGKGFSEAESVMSPTSILEAKHFSATGNPFLCDRNPRKSPLEVADPPTDSRHHSWENGGSRGIGLGIVDALKDEESKQKSSKPGSRMVLFGSQLKIQIPPLFPTPVSQTLSVDSPHSPIEFGIKTKNLLLGSLSPGWRSSVGSGSLGPEASSPRVFTGSLSLVEMELSEDYTCVITHGPNQKTTHIFDNYIVESCGDGFSASRKETNFLPSEPAEFTSSGFLSFCHACKKDLGQGKDTYIYRGEKAFCSSECRHQQMLFDEEMDKCSSKLTDDL</sequence>
<feature type="zinc finger region" description="FLZ-type" evidence="3">
    <location>
        <begin position="314"/>
        <end position="358"/>
    </location>
</feature>
<dbReference type="PANTHER" id="PTHR46443:SF3">
    <property type="entry name" value="PROTEIN MARD1"/>
    <property type="match status" value="1"/>
</dbReference>
<evidence type="ECO:0000313" key="7">
    <source>
        <dbReference type="Proteomes" id="UP000652761"/>
    </source>
</evidence>
<organism evidence="6 7">
    <name type="scientific">Colocasia esculenta</name>
    <name type="common">Wild taro</name>
    <name type="synonym">Arum esculentum</name>
    <dbReference type="NCBI Taxonomy" id="4460"/>
    <lineage>
        <taxon>Eukaryota</taxon>
        <taxon>Viridiplantae</taxon>
        <taxon>Streptophyta</taxon>
        <taxon>Embryophyta</taxon>
        <taxon>Tracheophyta</taxon>
        <taxon>Spermatophyta</taxon>
        <taxon>Magnoliopsida</taxon>
        <taxon>Liliopsida</taxon>
        <taxon>Araceae</taxon>
        <taxon>Aroideae</taxon>
        <taxon>Colocasieae</taxon>
        <taxon>Colocasia</taxon>
    </lineage>
</organism>
<evidence type="ECO:0000256" key="2">
    <source>
        <dbReference type="ARBA" id="ARBA00022723"/>
    </source>
</evidence>
<dbReference type="AlphaFoldDB" id="A0A843WVR8"/>
<dbReference type="Pfam" id="PF04570">
    <property type="entry name" value="zf-FLZ"/>
    <property type="match status" value="1"/>
</dbReference>
<feature type="region of interest" description="Disordered" evidence="4">
    <location>
        <begin position="129"/>
        <end position="153"/>
    </location>
</feature>
<dbReference type="EMBL" id="NMUH01006054">
    <property type="protein sequence ID" value="MQM14339.1"/>
    <property type="molecule type" value="Genomic_DNA"/>
</dbReference>
<accession>A0A843WVR8</accession>
<dbReference type="Proteomes" id="UP000652761">
    <property type="component" value="Unassembled WGS sequence"/>
</dbReference>
<evidence type="ECO:0000313" key="6">
    <source>
        <dbReference type="EMBL" id="MQM14339.1"/>
    </source>
</evidence>
<evidence type="ECO:0000256" key="4">
    <source>
        <dbReference type="SAM" id="MobiDB-lite"/>
    </source>
</evidence>
<comment type="similarity">
    <text evidence="1">Belongs to the FLZ family.</text>
</comment>
<name>A0A843WVR8_COLES</name>
<protein>
    <recommendedName>
        <fullName evidence="5">FLZ-type domain-containing protein</fullName>
    </recommendedName>
</protein>
<dbReference type="PROSITE" id="PS51795">
    <property type="entry name" value="ZF_FLZ"/>
    <property type="match status" value="1"/>
</dbReference>
<dbReference type="InterPro" id="IPR007650">
    <property type="entry name" value="Zf-FLZ_dom"/>
</dbReference>
<evidence type="ECO:0000256" key="1">
    <source>
        <dbReference type="ARBA" id="ARBA00009374"/>
    </source>
</evidence>
<reference evidence="6" key="1">
    <citation type="submission" date="2017-07" db="EMBL/GenBank/DDBJ databases">
        <title>Taro Niue Genome Assembly and Annotation.</title>
        <authorList>
            <person name="Atibalentja N."/>
            <person name="Keating K."/>
            <person name="Fields C.J."/>
        </authorList>
    </citation>
    <scope>NUCLEOTIDE SEQUENCE</scope>
    <source>
        <strain evidence="6">Niue_2</strain>
        <tissue evidence="6">Leaf</tissue>
    </source>
</reference>
<dbReference type="GO" id="GO:0046872">
    <property type="term" value="F:metal ion binding"/>
    <property type="evidence" value="ECO:0007669"/>
    <property type="project" value="UniProtKB-KW"/>
</dbReference>
<dbReference type="InterPro" id="IPR044593">
    <property type="entry name" value="FLZ8/MARD1"/>
</dbReference>